<protein>
    <submittedName>
        <fullName evidence="7">DNA mismatch endonuclease (Patch repair protein)</fullName>
        <ecNumber evidence="7">3.1.-.-</ecNumber>
    </submittedName>
</protein>
<dbReference type="GO" id="GO:0004519">
    <property type="term" value="F:endonuclease activity"/>
    <property type="evidence" value="ECO:0007669"/>
    <property type="project" value="UniProtKB-KW"/>
</dbReference>
<dbReference type="EMBL" id="JAASQV010000001">
    <property type="protein sequence ID" value="NIJ63148.1"/>
    <property type="molecule type" value="Genomic_DNA"/>
</dbReference>
<sequence length="167" mass="19265">MPDVVAPEVRSRMMAGIRGRDTRPEMLLRKGLHGLGWRYRLHGRTIAGKPDLVFPGRKALIFANGCFWHGHDCHLFKWPKTRAEFWREKIGANIRRDARVLEQLRAEGWRVAEVWECTLKGRERRPLEEVLAACDSFLRGEERYCSIGVHRRVAAALPPDAEDNPSQ</sequence>
<organism evidence="7 8">
    <name type="scientific">Sphingomonas leidyi</name>
    <dbReference type="NCBI Taxonomy" id="68569"/>
    <lineage>
        <taxon>Bacteria</taxon>
        <taxon>Pseudomonadati</taxon>
        <taxon>Pseudomonadota</taxon>
        <taxon>Alphaproteobacteria</taxon>
        <taxon>Sphingomonadales</taxon>
        <taxon>Sphingomonadaceae</taxon>
        <taxon>Sphingomonas</taxon>
    </lineage>
</organism>
<evidence type="ECO:0000256" key="6">
    <source>
        <dbReference type="ARBA" id="ARBA00029466"/>
    </source>
</evidence>
<keyword evidence="2 7" id="KW-0255">Endonuclease</keyword>
<evidence type="ECO:0000256" key="4">
    <source>
        <dbReference type="ARBA" id="ARBA00022801"/>
    </source>
</evidence>
<evidence type="ECO:0000313" key="7">
    <source>
        <dbReference type="EMBL" id="NIJ63148.1"/>
    </source>
</evidence>
<reference evidence="7 8" key="1">
    <citation type="submission" date="2020-03" db="EMBL/GenBank/DDBJ databases">
        <title>Genomic Encyclopedia of Type Strains, Phase IV (KMG-IV): sequencing the most valuable type-strain genomes for metagenomic binning, comparative biology and taxonomic classification.</title>
        <authorList>
            <person name="Goeker M."/>
        </authorList>
    </citation>
    <scope>NUCLEOTIDE SEQUENCE [LARGE SCALE GENOMIC DNA]</scope>
    <source>
        <strain evidence="7 8">DSM 4733</strain>
    </source>
</reference>
<proteinExistence type="inferred from homology"/>
<dbReference type="Pfam" id="PF03852">
    <property type="entry name" value="Vsr"/>
    <property type="match status" value="1"/>
</dbReference>
<dbReference type="GO" id="GO:0016787">
    <property type="term" value="F:hydrolase activity"/>
    <property type="evidence" value="ECO:0007669"/>
    <property type="project" value="UniProtKB-KW"/>
</dbReference>
<keyword evidence="5" id="KW-0234">DNA repair</keyword>
<dbReference type="AlphaFoldDB" id="A0A7X5ZU91"/>
<dbReference type="InterPro" id="IPR011335">
    <property type="entry name" value="Restrct_endonuc-II-like"/>
</dbReference>
<comment type="caution">
    <text evidence="7">The sequence shown here is derived from an EMBL/GenBank/DDBJ whole genome shotgun (WGS) entry which is preliminary data.</text>
</comment>
<keyword evidence="1" id="KW-0540">Nuclease</keyword>
<keyword evidence="8" id="KW-1185">Reference proteome</keyword>
<name>A0A7X5ZU91_9SPHN</name>
<gene>
    <name evidence="7" type="ORF">FHR20_000079</name>
</gene>
<keyword evidence="4 7" id="KW-0378">Hydrolase</keyword>
<accession>A0A7X5ZU91</accession>
<dbReference type="SUPFAM" id="SSF52980">
    <property type="entry name" value="Restriction endonuclease-like"/>
    <property type="match status" value="1"/>
</dbReference>
<comment type="similarity">
    <text evidence="6">Belongs to the Vsr family.</text>
</comment>
<dbReference type="NCBIfam" id="TIGR00632">
    <property type="entry name" value="vsr"/>
    <property type="match status" value="1"/>
</dbReference>
<dbReference type="GO" id="GO:0006298">
    <property type="term" value="P:mismatch repair"/>
    <property type="evidence" value="ECO:0007669"/>
    <property type="project" value="InterPro"/>
</dbReference>
<evidence type="ECO:0000313" key="8">
    <source>
        <dbReference type="Proteomes" id="UP000564677"/>
    </source>
</evidence>
<keyword evidence="3" id="KW-0227">DNA damage</keyword>
<dbReference type="InterPro" id="IPR004603">
    <property type="entry name" value="DNA_mismatch_endonuc_vsr"/>
</dbReference>
<dbReference type="Gene3D" id="3.40.960.10">
    <property type="entry name" value="VSR Endonuclease"/>
    <property type="match status" value="1"/>
</dbReference>
<evidence type="ECO:0000256" key="1">
    <source>
        <dbReference type="ARBA" id="ARBA00022722"/>
    </source>
</evidence>
<dbReference type="EC" id="3.1.-.-" evidence="7"/>
<dbReference type="Proteomes" id="UP000564677">
    <property type="component" value="Unassembled WGS sequence"/>
</dbReference>
<dbReference type="RefSeq" id="WP_167297738.1">
    <property type="nucleotide sequence ID" value="NZ_JAASQV010000001.1"/>
</dbReference>
<evidence type="ECO:0000256" key="5">
    <source>
        <dbReference type="ARBA" id="ARBA00023204"/>
    </source>
</evidence>
<evidence type="ECO:0000256" key="3">
    <source>
        <dbReference type="ARBA" id="ARBA00022763"/>
    </source>
</evidence>
<dbReference type="CDD" id="cd00221">
    <property type="entry name" value="Vsr"/>
    <property type="match status" value="1"/>
</dbReference>
<evidence type="ECO:0000256" key="2">
    <source>
        <dbReference type="ARBA" id="ARBA00022759"/>
    </source>
</evidence>